<evidence type="ECO:0000256" key="1">
    <source>
        <dbReference type="SAM" id="MobiDB-lite"/>
    </source>
</evidence>
<keyword evidence="3" id="KW-1185">Reference proteome</keyword>
<reference evidence="2" key="1">
    <citation type="submission" date="2020-03" db="EMBL/GenBank/DDBJ databases">
        <authorList>
            <person name="Weist P."/>
        </authorList>
    </citation>
    <scope>NUCLEOTIDE SEQUENCE</scope>
</reference>
<evidence type="ECO:0000313" key="2">
    <source>
        <dbReference type="EMBL" id="CAB1425354.1"/>
    </source>
</evidence>
<proteinExistence type="predicted"/>
<dbReference type="AlphaFoldDB" id="A0A9N7U7Z8"/>
<dbReference type="Proteomes" id="UP001153269">
    <property type="component" value="Unassembled WGS sequence"/>
</dbReference>
<protein>
    <submittedName>
        <fullName evidence="2">Uncharacterized protein</fullName>
    </submittedName>
</protein>
<comment type="caution">
    <text evidence="2">The sequence shown here is derived from an EMBL/GenBank/DDBJ whole genome shotgun (WGS) entry which is preliminary data.</text>
</comment>
<feature type="region of interest" description="Disordered" evidence="1">
    <location>
        <begin position="1"/>
        <end position="31"/>
    </location>
</feature>
<dbReference type="EMBL" id="CADEAL010000797">
    <property type="protein sequence ID" value="CAB1425354.1"/>
    <property type="molecule type" value="Genomic_DNA"/>
</dbReference>
<feature type="compositionally biased region" description="Polar residues" evidence="1">
    <location>
        <begin position="1"/>
        <end position="11"/>
    </location>
</feature>
<gene>
    <name evidence="2" type="ORF">PLEPLA_LOCUS13284</name>
</gene>
<accession>A0A9N7U7Z8</accession>
<feature type="region of interest" description="Disordered" evidence="1">
    <location>
        <begin position="94"/>
        <end position="124"/>
    </location>
</feature>
<organism evidence="2 3">
    <name type="scientific">Pleuronectes platessa</name>
    <name type="common">European plaice</name>
    <dbReference type="NCBI Taxonomy" id="8262"/>
    <lineage>
        <taxon>Eukaryota</taxon>
        <taxon>Metazoa</taxon>
        <taxon>Chordata</taxon>
        <taxon>Craniata</taxon>
        <taxon>Vertebrata</taxon>
        <taxon>Euteleostomi</taxon>
        <taxon>Actinopterygii</taxon>
        <taxon>Neopterygii</taxon>
        <taxon>Teleostei</taxon>
        <taxon>Neoteleostei</taxon>
        <taxon>Acanthomorphata</taxon>
        <taxon>Carangaria</taxon>
        <taxon>Pleuronectiformes</taxon>
        <taxon>Pleuronectoidei</taxon>
        <taxon>Pleuronectidae</taxon>
        <taxon>Pleuronectes</taxon>
    </lineage>
</organism>
<name>A0A9N7U7Z8_PLEPL</name>
<evidence type="ECO:0000313" key="3">
    <source>
        <dbReference type="Proteomes" id="UP001153269"/>
    </source>
</evidence>
<sequence>MAPGNGPSSADQWPRRQRAEPRIIPTLAPRDGLHLPQAAGWSCSRLRSSTVHPDGLDLNYTSTLLHLNTATPSNRHTATPPHCYTFKPADRPCQSKADQMSCVGPHPDHTSPGAPGHKKNRRVTSVSICGAST</sequence>